<keyword evidence="2" id="KW-0378">Hydrolase</keyword>
<dbReference type="Gene3D" id="3.30.565.60">
    <property type="match status" value="1"/>
</dbReference>
<sequence length="345" mass="39234">MPMTEYEIYSYEAFKRKIQDELRPVERADMDSFDKDALTEYFFKLRKMKPNLAKQPDGKILQLQGITDKGVPTVAGIMMLGEYPQAFFPQLSVTAMVVAGTEIGEIGAGGERFIDNQRIEGTLTQMLEETMAFVRRNTRNATIIDENGKRADRTEYPMVAVREIILNALIHRDYSIHTDRSPIRVVLYSNRMEVENPGGLYGRITVDELGKMSADTRNPFIAGGLEVLLGTENRFSGIPTIIHEMKKAGLPPAVFESKRGVFKVTLYNYRSESRDKTILNGTMREIIAYCTEPRSRNEIAEHVGIETPSYVVQRYLRPLLDMGLLEMTMPDKPKSKNQKYVAVEQ</sequence>
<dbReference type="InterPro" id="IPR038475">
    <property type="entry name" value="RecG_C_sf"/>
</dbReference>
<keyword evidence="2" id="KW-0067">ATP-binding</keyword>
<protein>
    <submittedName>
        <fullName evidence="2">DNA helicase</fullName>
    </submittedName>
</protein>
<dbReference type="Proteomes" id="UP000886876">
    <property type="component" value="Unassembled WGS sequence"/>
</dbReference>
<name>A0A9D1KAU2_9FIRM</name>
<gene>
    <name evidence="2" type="ORF">IAD42_11515</name>
</gene>
<keyword evidence="2" id="KW-0347">Helicase</keyword>
<dbReference type="InterPro" id="IPR049514">
    <property type="entry name" value="Fic-like_C"/>
</dbReference>
<evidence type="ECO:0000259" key="1">
    <source>
        <dbReference type="Pfam" id="PF21247"/>
    </source>
</evidence>
<reference evidence="2" key="1">
    <citation type="submission" date="2020-10" db="EMBL/GenBank/DDBJ databases">
        <authorList>
            <person name="Gilroy R."/>
        </authorList>
    </citation>
    <scope>NUCLEOTIDE SEQUENCE</scope>
    <source>
        <strain evidence="2">ChiHecec3B27-6122</strain>
    </source>
</reference>
<reference evidence="2" key="2">
    <citation type="journal article" date="2021" name="PeerJ">
        <title>Extensive microbial diversity within the chicken gut microbiome revealed by metagenomics and culture.</title>
        <authorList>
            <person name="Gilroy R."/>
            <person name="Ravi A."/>
            <person name="Getino M."/>
            <person name="Pursley I."/>
            <person name="Horton D.L."/>
            <person name="Alikhan N.F."/>
            <person name="Baker D."/>
            <person name="Gharbi K."/>
            <person name="Hall N."/>
            <person name="Watson M."/>
            <person name="Adriaenssens E.M."/>
            <person name="Foster-Nyarko E."/>
            <person name="Jarju S."/>
            <person name="Secka A."/>
            <person name="Antonio M."/>
            <person name="Oren A."/>
            <person name="Chaudhuri R.R."/>
            <person name="La Ragione R."/>
            <person name="Hildebrand F."/>
            <person name="Pallen M.J."/>
        </authorList>
    </citation>
    <scope>NUCLEOTIDE SEQUENCE</scope>
    <source>
        <strain evidence="2">ChiHecec3B27-6122</strain>
    </source>
</reference>
<keyword evidence="2" id="KW-0547">Nucleotide-binding</keyword>
<organism evidence="2 3">
    <name type="scientific">Candidatus Scatomorpha pullistercoris</name>
    <dbReference type="NCBI Taxonomy" id="2840929"/>
    <lineage>
        <taxon>Bacteria</taxon>
        <taxon>Bacillati</taxon>
        <taxon>Bacillota</taxon>
        <taxon>Clostridia</taxon>
        <taxon>Eubacteriales</taxon>
        <taxon>Candidatus Scatomorpha</taxon>
    </lineage>
</organism>
<dbReference type="GO" id="GO:0004386">
    <property type="term" value="F:helicase activity"/>
    <property type="evidence" value="ECO:0007669"/>
    <property type="project" value="UniProtKB-KW"/>
</dbReference>
<comment type="caution">
    <text evidence="2">The sequence shown here is derived from an EMBL/GenBank/DDBJ whole genome shotgun (WGS) entry which is preliminary data.</text>
</comment>
<dbReference type="PANTHER" id="PTHR30595">
    <property type="entry name" value="GLPR-RELATED TRANSCRIPTIONAL REPRESSOR"/>
    <property type="match status" value="1"/>
</dbReference>
<dbReference type="AlphaFoldDB" id="A0A9D1KAU2"/>
<evidence type="ECO:0000313" key="2">
    <source>
        <dbReference type="EMBL" id="HIS98592.1"/>
    </source>
</evidence>
<dbReference type="Pfam" id="PF21247">
    <property type="entry name" value="Fic-like_C"/>
    <property type="match status" value="1"/>
</dbReference>
<proteinExistence type="predicted"/>
<evidence type="ECO:0000313" key="3">
    <source>
        <dbReference type="Proteomes" id="UP000886876"/>
    </source>
</evidence>
<dbReference type="PANTHER" id="PTHR30595:SF6">
    <property type="entry name" value="SCHLAFEN ALBA-2 DOMAIN-CONTAINING PROTEIN"/>
    <property type="match status" value="1"/>
</dbReference>
<accession>A0A9D1KAU2</accession>
<feature type="domain" description="Filamentation induced by cAMP protein Fic-like C-terminal" evidence="1">
    <location>
        <begin position="292"/>
        <end position="340"/>
    </location>
</feature>
<dbReference type="EMBL" id="DVJS01000281">
    <property type="protein sequence ID" value="HIS98592.1"/>
    <property type="molecule type" value="Genomic_DNA"/>
</dbReference>
<dbReference type="Pfam" id="PF13749">
    <property type="entry name" value="HATPase_c_4"/>
    <property type="match status" value="1"/>
</dbReference>